<dbReference type="PANTHER" id="PTHR47690">
    <property type="entry name" value="GLUCOKINASE"/>
    <property type="match status" value="1"/>
</dbReference>
<dbReference type="RefSeq" id="WP_378534475.1">
    <property type="nucleotide sequence ID" value="NZ_JBHSBH010000010.1"/>
</dbReference>
<dbReference type="PANTHER" id="PTHR47690:SF1">
    <property type="entry name" value="GLUCOKINASE"/>
    <property type="match status" value="1"/>
</dbReference>
<dbReference type="HAMAP" id="MF_00524">
    <property type="entry name" value="Glucokinase"/>
    <property type="match status" value="1"/>
</dbReference>
<dbReference type="NCBIfam" id="TIGR00749">
    <property type="entry name" value="glk"/>
    <property type="match status" value="1"/>
</dbReference>
<comment type="caution">
    <text evidence="5">The sequence shown here is derived from an EMBL/GenBank/DDBJ whole genome shotgun (WGS) entry which is preliminary data.</text>
</comment>
<sequence>MTAAPPLTQPAVPAPARSRPWLVADIGGTNARFGLVDAPGARPRDVCRLLCADHPDLASAARTYLERTGGARPGAACVAVAGPVEGDRIRLTNARWDCSAEDTRRELGLAHIEVVNDFAALALALPRLDGGDLLALGGPPPAARRPMAVLGPGTGLGVAGLLPAPGGGWVPVSGEGGHVGLSPATDLEIEVLRTLRAGQGTVTAECVLSGPGMTRLHGALARVHGGAAAAPLPAERICDTADEDPLCALTLEVFCALLGGFAGDCALTLGATGGVFVGGGIAPRIAEVLQRSDFRIRFESKYRMTDYVKDIATVLITAPTPALLGTAARLDQCLETTP</sequence>
<evidence type="ECO:0000256" key="1">
    <source>
        <dbReference type="ARBA" id="ARBA00022679"/>
    </source>
</evidence>
<dbReference type="EC" id="2.7.1.2" evidence="3"/>
<keyword evidence="2 3" id="KW-0418">Kinase</keyword>
<dbReference type="SUPFAM" id="SSF53067">
    <property type="entry name" value="Actin-like ATPase domain"/>
    <property type="match status" value="1"/>
</dbReference>
<proteinExistence type="inferred from homology"/>
<comment type="similarity">
    <text evidence="3 4">Belongs to the bacterial glucokinase family.</text>
</comment>
<evidence type="ECO:0000256" key="2">
    <source>
        <dbReference type="ARBA" id="ARBA00022777"/>
    </source>
</evidence>
<dbReference type="Pfam" id="PF02685">
    <property type="entry name" value="Glucokinase"/>
    <property type="match status" value="1"/>
</dbReference>
<dbReference type="CDD" id="cd24008">
    <property type="entry name" value="ASKHA_NBD_GLK"/>
    <property type="match status" value="1"/>
</dbReference>
<evidence type="ECO:0000313" key="6">
    <source>
        <dbReference type="Proteomes" id="UP001595847"/>
    </source>
</evidence>
<keyword evidence="3" id="KW-0547">Nucleotide-binding</keyword>
<organism evidence="5 6">
    <name type="scientific">Nocardiopsis sediminis</name>
    <dbReference type="NCBI Taxonomy" id="1778267"/>
    <lineage>
        <taxon>Bacteria</taxon>
        <taxon>Bacillati</taxon>
        <taxon>Actinomycetota</taxon>
        <taxon>Actinomycetes</taxon>
        <taxon>Streptosporangiales</taxon>
        <taxon>Nocardiopsidaceae</taxon>
        <taxon>Nocardiopsis</taxon>
    </lineage>
</organism>
<keyword evidence="6" id="KW-1185">Reference proteome</keyword>
<dbReference type="InterPro" id="IPR003836">
    <property type="entry name" value="Glucokinase"/>
</dbReference>
<reference evidence="6" key="1">
    <citation type="journal article" date="2019" name="Int. J. Syst. Evol. Microbiol.">
        <title>The Global Catalogue of Microorganisms (GCM) 10K type strain sequencing project: providing services to taxonomists for standard genome sequencing and annotation.</title>
        <authorList>
            <consortium name="The Broad Institute Genomics Platform"/>
            <consortium name="The Broad Institute Genome Sequencing Center for Infectious Disease"/>
            <person name="Wu L."/>
            <person name="Ma J."/>
        </authorList>
    </citation>
    <scope>NUCLEOTIDE SEQUENCE [LARGE SCALE GENOMIC DNA]</scope>
    <source>
        <strain evidence="6">TBRC 1826</strain>
    </source>
</reference>
<dbReference type="Proteomes" id="UP001595847">
    <property type="component" value="Unassembled WGS sequence"/>
</dbReference>
<dbReference type="Gene3D" id="3.40.367.20">
    <property type="match status" value="1"/>
</dbReference>
<dbReference type="GO" id="GO:0004340">
    <property type="term" value="F:glucokinase activity"/>
    <property type="evidence" value="ECO:0007669"/>
    <property type="project" value="UniProtKB-EC"/>
</dbReference>
<comment type="catalytic activity">
    <reaction evidence="3">
        <text>D-glucose + ATP = D-glucose 6-phosphate + ADP + H(+)</text>
        <dbReference type="Rhea" id="RHEA:17825"/>
        <dbReference type="ChEBI" id="CHEBI:4167"/>
        <dbReference type="ChEBI" id="CHEBI:15378"/>
        <dbReference type="ChEBI" id="CHEBI:30616"/>
        <dbReference type="ChEBI" id="CHEBI:61548"/>
        <dbReference type="ChEBI" id="CHEBI:456216"/>
        <dbReference type="EC" id="2.7.1.2"/>
    </reaction>
</comment>
<evidence type="ECO:0000256" key="3">
    <source>
        <dbReference type="HAMAP-Rule" id="MF_00524"/>
    </source>
</evidence>
<evidence type="ECO:0000313" key="5">
    <source>
        <dbReference type="EMBL" id="MFC3997481.1"/>
    </source>
</evidence>
<gene>
    <name evidence="3 5" type="primary">glk</name>
    <name evidence="5" type="ORF">ACFOVU_16230</name>
</gene>
<keyword evidence="3" id="KW-0067">ATP-binding</keyword>
<keyword evidence="3" id="KW-0324">Glycolysis</keyword>
<accession>A0ABV8FRH2</accession>
<keyword evidence="3" id="KW-0963">Cytoplasm</keyword>
<comment type="subcellular location">
    <subcellularLocation>
        <location evidence="3">Cytoplasm</location>
    </subcellularLocation>
</comment>
<feature type="binding site" evidence="3">
    <location>
        <begin position="24"/>
        <end position="29"/>
    </location>
    <ligand>
        <name>ATP</name>
        <dbReference type="ChEBI" id="CHEBI:30616"/>
    </ligand>
</feature>
<name>A0ABV8FRH2_9ACTN</name>
<evidence type="ECO:0000256" key="4">
    <source>
        <dbReference type="RuleBase" id="RU004046"/>
    </source>
</evidence>
<dbReference type="InterPro" id="IPR043129">
    <property type="entry name" value="ATPase_NBD"/>
</dbReference>
<dbReference type="Gene3D" id="3.30.420.40">
    <property type="match status" value="1"/>
</dbReference>
<dbReference type="InterPro" id="IPR050201">
    <property type="entry name" value="Bacterial_glucokinase"/>
</dbReference>
<dbReference type="EMBL" id="JBHSBH010000010">
    <property type="protein sequence ID" value="MFC3997481.1"/>
    <property type="molecule type" value="Genomic_DNA"/>
</dbReference>
<protein>
    <recommendedName>
        <fullName evidence="3">Glucokinase</fullName>
        <ecNumber evidence="3">2.7.1.2</ecNumber>
    </recommendedName>
    <alternativeName>
        <fullName evidence="3">Glucose kinase</fullName>
    </alternativeName>
</protein>
<keyword evidence="1 3" id="KW-0808">Transferase</keyword>